<evidence type="ECO:0000256" key="4">
    <source>
        <dbReference type="SAM" id="MobiDB-lite"/>
    </source>
</evidence>
<dbReference type="GO" id="GO:0005524">
    <property type="term" value="F:ATP binding"/>
    <property type="evidence" value="ECO:0007669"/>
    <property type="project" value="UniProtKB-KW"/>
</dbReference>
<evidence type="ECO:0000259" key="5">
    <source>
        <dbReference type="PROSITE" id="PS50979"/>
    </source>
</evidence>
<sequence>MVHHDHEHEYSVDTIRRSTTGKPDDVLKKVLVANRGEIAIRVFRSAHELAMKTVALFSYEDRLSMHRYK</sequence>
<evidence type="ECO:0000256" key="2">
    <source>
        <dbReference type="ARBA" id="ARBA00022741"/>
    </source>
</evidence>
<evidence type="ECO:0000313" key="7">
    <source>
        <dbReference type="Proteomes" id="UP000823405"/>
    </source>
</evidence>
<dbReference type="Proteomes" id="UP000823405">
    <property type="component" value="Unassembled WGS sequence"/>
</dbReference>
<dbReference type="PROSITE" id="PS50979">
    <property type="entry name" value="BC"/>
    <property type="match status" value="1"/>
</dbReference>
<comment type="caution">
    <text evidence="6">The sequence shown here is derived from an EMBL/GenBank/DDBJ whole genome shotgun (WGS) entry which is preliminary data.</text>
</comment>
<dbReference type="EMBL" id="JAAAIN010002608">
    <property type="protein sequence ID" value="KAG0291593.1"/>
    <property type="molecule type" value="Genomic_DNA"/>
</dbReference>
<accession>A0A9P6UG17</accession>
<evidence type="ECO:0000256" key="1">
    <source>
        <dbReference type="ARBA" id="ARBA00022598"/>
    </source>
</evidence>
<dbReference type="InterPro" id="IPR055268">
    <property type="entry name" value="PCB-like"/>
</dbReference>
<dbReference type="SUPFAM" id="SSF52440">
    <property type="entry name" value="PreATP-grasp domain"/>
    <property type="match status" value="1"/>
</dbReference>
<proteinExistence type="predicted"/>
<keyword evidence="6" id="KW-0670">Pyruvate</keyword>
<dbReference type="InterPro" id="IPR011764">
    <property type="entry name" value="Biotin_carboxylation_dom"/>
</dbReference>
<dbReference type="Pfam" id="PF00289">
    <property type="entry name" value="Biotin_carb_N"/>
    <property type="match status" value="1"/>
</dbReference>
<dbReference type="Gene3D" id="3.40.50.20">
    <property type="match status" value="1"/>
</dbReference>
<keyword evidence="1" id="KW-0436">Ligase</keyword>
<feature type="region of interest" description="Disordered" evidence="4">
    <location>
        <begin position="1"/>
        <end position="21"/>
    </location>
</feature>
<dbReference type="GO" id="GO:0005737">
    <property type="term" value="C:cytoplasm"/>
    <property type="evidence" value="ECO:0007669"/>
    <property type="project" value="TreeGrafter"/>
</dbReference>
<dbReference type="PANTHER" id="PTHR43778:SF2">
    <property type="entry name" value="PYRUVATE CARBOXYLASE, MITOCHONDRIAL"/>
    <property type="match status" value="1"/>
</dbReference>
<reference evidence="6" key="1">
    <citation type="journal article" date="2020" name="Fungal Divers.">
        <title>Resolving the Mortierellaceae phylogeny through synthesis of multi-gene phylogenetics and phylogenomics.</title>
        <authorList>
            <person name="Vandepol N."/>
            <person name="Liber J."/>
            <person name="Desiro A."/>
            <person name="Na H."/>
            <person name="Kennedy M."/>
            <person name="Barry K."/>
            <person name="Grigoriev I.V."/>
            <person name="Miller A.N."/>
            <person name="O'Donnell K."/>
            <person name="Stajich J.E."/>
            <person name="Bonito G."/>
        </authorList>
    </citation>
    <scope>NUCLEOTIDE SEQUENCE</scope>
    <source>
        <strain evidence="6">NVP60</strain>
    </source>
</reference>
<dbReference type="InterPro" id="IPR005481">
    <property type="entry name" value="BC-like_N"/>
</dbReference>
<dbReference type="GO" id="GO:0006094">
    <property type="term" value="P:gluconeogenesis"/>
    <property type="evidence" value="ECO:0007669"/>
    <property type="project" value="TreeGrafter"/>
</dbReference>
<keyword evidence="2" id="KW-0547">Nucleotide-binding</keyword>
<gene>
    <name evidence="6" type="primary">PYC1_2</name>
    <name evidence="6" type="ORF">BGZ97_005837</name>
</gene>
<evidence type="ECO:0000256" key="3">
    <source>
        <dbReference type="ARBA" id="ARBA00022840"/>
    </source>
</evidence>
<organism evidence="6 7">
    <name type="scientific">Linnemannia gamsii</name>
    <dbReference type="NCBI Taxonomy" id="64522"/>
    <lineage>
        <taxon>Eukaryota</taxon>
        <taxon>Fungi</taxon>
        <taxon>Fungi incertae sedis</taxon>
        <taxon>Mucoromycota</taxon>
        <taxon>Mortierellomycotina</taxon>
        <taxon>Mortierellomycetes</taxon>
        <taxon>Mortierellales</taxon>
        <taxon>Mortierellaceae</taxon>
        <taxon>Linnemannia</taxon>
    </lineage>
</organism>
<evidence type="ECO:0000313" key="6">
    <source>
        <dbReference type="EMBL" id="KAG0291593.1"/>
    </source>
</evidence>
<dbReference type="OrthoDB" id="2395236at2759"/>
<dbReference type="AlphaFoldDB" id="A0A9P6UG17"/>
<feature type="non-terminal residue" evidence="6">
    <location>
        <position position="69"/>
    </location>
</feature>
<dbReference type="GO" id="GO:0004736">
    <property type="term" value="F:pyruvate carboxylase activity"/>
    <property type="evidence" value="ECO:0007669"/>
    <property type="project" value="TreeGrafter"/>
</dbReference>
<keyword evidence="7" id="KW-1185">Reference proteome</keyword>
<name>A0A9P6UG17_9FUNG</name>
<keyword evidence="3" id="KW-0067">ATP-binding</keyword>
<dbReference type="InterPro" id="IPR016185">
    <property type="entry name" value="PreATP-grasp_dom_sf"/>
</dbReference>
<dbReference type="PANTHER" id="PTHR43778">
    <property type="entry name" value="PYRUVATE CARBOXYLASE"/>
    <property type="match status" value="1"/>
</dbReference>
<feature type="domain" description="Biotin carboxylation" evidence="5">
    <location>
        <begin position="26"/>
        <end position="69"/>
    </location>
</feature>
<protein>
    <submittedName>
        <fullName evidence="6">Pyruvate carboxylase</fullName>
    </submittedName>
</protein>